<keyword evidence="7" id="KW-1185">Reference proteome</keyword>
<dbReference type="GO" id="GO:0046872">
    <property type="term" value="F:metal ion binding"/>
    <property type="evidence" value="ECO:0007669"/>
    <property type="project" value="UniProtKB-KW"/>
</dbReference>
<reference evidence="6 7" key="1">
    <citation type="submission" date="2018-11" db="EMBL/GenBank/DDBJ databases">
        <title>Gemmobacter sp. nov., YIM 102744-1 draft genome.</title>
        <authorList>
            <person name="Li G."/>
            <person name="Jiang Y."/>
        </authorList>
    </citation>
    <scope>NUCLEOTIDE SEQUENCE [LARGE SCALE GENOMIC DNA]</scope>
    <source>
        <strain evidence="6 7">YIM 102744-1</strain>
    </source>
</reference>
<feature type="binding site" evidence="4">
    <location>
        <position position="64"/>
    </location>
    <ligand>
        <name>substrate</name>
    </ligand>
</feature>
<dbReference type="OrthoDB" id="9801938at2"/>
<dbReference type="NCBIfam" id="TIGR02727">
    <property type="entry name" value="MTHFS_bact"/>
    <property type="match status" value="1"/>
</dbReference>
<evidence type="ECO:0000313" key="6">
    <source>
        <dbReference type="EMBL" id="RRH77285.1"/>
    </source>
</evidence>
<proteinExistence type="inferred from homology"/>
<evidence type="ECO:0000313" key="7">
    <source>
        <dbReference type="Proteomes" id="UP000282125"/>
    </source>
</evidence>
<comment type="caution">
    <text evidence="6">The sequence shown here is derived from an EMBL/GenBank/DDBJ whole genome shotgun (WGS) entry which is preliminary data.</text>
</comment>
<dbReference type="InterPro" id="IPR037171">
    <property type="entry name" value="NagB/RpiA_transferase-like"/>
</dbReference>
<dbReference type="Proteomes" id="UP000282125">
    <property type="component" value="Unassembled WGS sequence"/>
</dbReference>
<dbReference type="GO" id="GO:0009396">
    <property type="term" value="P:folic acid-containing compound biosynthetic process"/>
    <property type="evidence" value="ECO:0007669"/>
    <property type="project" value="TreeGrafter"/>
</dbReference>
<dbReference type="EC" id="6.3.3.2" evidence="5"/>
<protein>
    <recommendedName>
        <fullName evidence="5">5-formyltetrahydrofolate cyclo-ligase</fullName>
        <ecNumber evidence="5">6.3.3.2</ecNumber>
    </recommendedName>
</protein>
<dbReference type="GO" id="GO:0035999">
    <property type="term" value="P:tetrahydrofolate interconversion"/>
    <property type="evidence" value="ECO:0007669"/>
    <property type="project" value="TreeGrafter"/>
</dbReference>
<dbReference type="GO" id="GO:0005524">
    <property type="term" value="F:ATP binding"/>
    <property type="evidence" value="ECO:0007669"/>
    <property type="project" value="UniProtKB-KW"/>
</dbReference>
<evidence type="ECO:0000256" key="1">
    <source>
        <dbReference type="ARBA" id="ARBA00010638"/>
    </source>
</evidence>
<comment type="catalytic activity">
    <reaction evidence="5">
        <text>(6S)-5-formyl-5,6,7,8-tetrahydrofolate + ATP = (6R)-5,10-methenyltetrahydrofolate + ADP + phosphate</text>
        <dbReference type="Rhea" id="RHEA:10488"/>
        <dbReference type="ChEBI" id="CHEBI:30616"/>
        <dbReference type="ChEBI" id="CHEBI:43474"/>
        <dbReference type="ChEBI" id="CHEBI:57455"/>
        <dbReference type="ChEBI" id="CHEBI:57457"/>
        <dbReference type="ChEBI" id="CHEBI:456216"/>
        <dbReference type="EC" id="6.3.3.2"/>
    </reaction>
</comment>
<dbReference type="Pfam" id="PF01812">
    <property type="entry name" value="5-FTHF_cyc-lig"/>
    <property type="match status" value="1"/>
</dbReference>
<name>A0A3P3DSZ5_9RHOB</name>
<keyword evidence="5" id="KW-0479">Metal-binding</keyword>
<dbReference type="AlphaFoldDB" id="A0A3P3DSZ5"/>
<keyword evidence="5" id="KW-0460">Magnesium</keyword>
<dbReference type="PIRSF" id="PIRSF006806">
    <property type="entry name" value="FTHF_cligase"/>
    <property type="match status" value="1"/>
</dbReference>
<comment type="cofactor">
    <cofactor evidence="5">
        <name>Mg(2+)</name>
        <dbReference type="ChEBI" id="CHEBI:18420"/>
    </cofactor>
</comment>
<keyword evidence="6" id="KW-0436">Ligase</keyword>
<keyword evidence="3 4" id="KW-0067">ATP-binding</keyword>
<evidence type="ECO:0000256" key="5">
    <source>
        <dbReference type="RuleBase" id="RU361279"/>
    </source>
</evidence>
<dbReference type="EMBL" id="RRAZ01000004">
    <property type="protein sequence ID" value="RRH77285.1"/>
    <property type="molecule type" value="Genomic_DNA"/>
</dbReference>
<evidence type="ECO:0000256" key="4">
    <source>
        <dbReference type="PIRSR" id="PIRSR006806-1"/>
    </source>
</evidence>
<dbReference type="SUPFAM" id="SSF100950">
    <property type="entry name" value="NagB/RpiA/CoA transferase-like"/>
    <property type="match status" value="1"/>
</dbReference>
<feature type="binding site" evidence="4">
    <location>
        <begin position="16"/>
        <end position="20"/>
    </location>
    <ligand>
        <name>ATP</name>
        <dbReference type="ChEBI" id="CHEBI:30616"/>
    </ligand>
</feature>
<dbReference type="PANTHER" id="PTHR23407:SF1">
    <property type="entry name" value="5-FORMYLTETRAHYDROFOLATE CYCLO-LIGASE"/>
    <property type="match status" value="1"/>
</dbReference>
<feature type="binding site" evidence="4">
    <location>
        <begin position="136"/>
        <end position="144"/>
    </location>
    <ligand>
        <name>ATP</name>
        <dbReference type="ChEBI" id="CHEBI:30616"/>
    </ligand>
</feature>
<evidence type="ECO:0000256" key="2">
    <source>
        <dbReference type="ARBA" id="ARBA00022741"/>
    </source>
</evidence>
<dbReference type="InterPro" id="IPR002698">
    <property type="entry name" value="FTHF_cligase"/>
</dbReference>
<organism evidence="6 7">
    <name type="scientific">Falsigemmobacter faecalis</name>
    <dbReference type="NCBI Taxonomy" id="2488730"/>
    <lineage>
        <taxon>Bacteria</taxon>
        <taxon>Pseudomonadati</taxon>
        <taxon>Pseudomonadota</taxon>
        <taxon>Alphaproteobacteria</taxon>
        <taxon>Rhodobacterales</taxon>
        <taxon>Paracoccaceae</taxon>
        <taxon>Falsigemmobacter</taxon>
    </lineage>
</organism>
<evidence type="ECO:0000256" key="3">
    <source>
        <dbReference type="ARBA" id="ARBA00022840"/>
    </source>
</evidence>
<dbReference type="GO" id="GO:0030272">
    <property type="term" value="F:5-formyltetrahydrofolate cyclo-ligase activity"/>
    <property type="evidence" value="ECO:0007669"/>
    <property type="project" value="UniProtKB-EC"/>
</dbReference>
<dbReference type="Gene3D" id="3.40.50.10420">
    <property type="entry name" value="NagB/RpiA/CoA transferase-like"/>
    <property type="match status" value="1"/>
</dbReference>
<dbReference type="InterPro" id="IPR024185">
    <property type="entry name" value="FTHF_cligase-like_sf"/>
</dbReference>
<gene>
    <name evidence="6" type="ORF">EG244_03545</name>
</gene>
<comment type="similarity">
    <text evidence="1 5">Belongs to the 5-formyltetrahydrofolate cyclo-ligase family.</text>
</comment>
<sequence length="196" mass="21378">MWIWLRERAVQTAQFKADLRRRAADLRAEAAARENLTAANLRLSAVLGDFRGEMLAGYAAMRSEADPALAMAAHEGGCCLPVVLRKAAPLIFRTWTPGEPLVEGSFGTRMPPGTAPERIPRVLIVPMLAFDARGYRLGYGGGFYDRTLEALRAKGPVTAIGFAFDAQEADLVPVELTDQPLDLIVTPTRLIWPMAA</sequence>
<keyword evidence="2 4" id="KW-0547">Nucleotide-binding</keyword>
<accession>A0A3P3DSZ5</accession>
<dbReference type="PANTHER" id="PTHR23407">
    <property type="entry name" value="ATPASE INHIBITOR/5-FORMYLTETRAHYDROFOLATE CYCLO-LIGASE"/>
    <property type="match status" value="1"/>
</dbReference>